<proteinExistence type="predicted"/>
<evidence type="ECO:0000313" key="2">
    <source>
        <dbReference type="EMBL" id="KAK3179010.1"/>
    </source>
</evidence>
<gene>
    <name evidence="2" type="ORF">OEA41_001149</name>
</gene>
<organism evidence="2 3">
    <name type="scientific">Lepraria neglecta</name>
    <dbReference type="NCBI Taxonomy" id="209136"/>
    <lineage>
        <taxon>Eukaryota</taxon>
        <taxon>Fungi</taxon>
        <taxon>Dikarya</taxon>
        <taxon>Ascomycota</taxon>
        <taxon>Pezizomycotina</taxon>
        <taxon>Lecanoromycetes</taxon>
        <taxon>OSLEUM clade</taxon>
        <taxon>Lecanoromycetidae</taxon>
        <taxon>Lecanorales</taxon>
        <taxon>Lecanorineae</taxon>
        <taxon>Stereocaulaceae</taxon>
        <taxon>Lepraria</taxon>
    </lineage>
</organism>
<feature type="compositionally biased region" description="Pro residues" evidence="1">
    <location>
        <begin position="130"/>
        <end position="158"/>
    </location>
</feature>
<evidence type="ECO:0000256" key="1">
    <source>
        <dbReference type="SAM" id="MobiDB-lite"/>
    </source>
</evidence>
<accession>A0AAD9ZHT9</accession>
<dbReference type="AlphaFoldDB" id="A0AAD9ZHT9"/>
<dbReference type="Proteomes" id="UP001276659">
    <property type="component" value="Unassembled WGS sequence"/>
</dbReference>
<protein>
    <submittedName>
        <fullName evidence="2">Uncharacterized protein</fullName>
    </submittedName>
</protein>
<keyword evidence="3" id="KW-1185">Reference proteome</keyword>
<sequence>MALNEKAHYWVHPNGQHYRLSLGQIDQWARDISRGLRSATLENPPDTMQTHFTKVQGPCTTVSRTSLRTEQRQTQAQSMENIWKIMQQQVEMSMMAQMQQTVGNLNGHLRQEQPYGTVIYSPQPSSQPAFQPPSQPPPQPTPQPTPQPVAPPPDPRPASAPASAPEERPQRSSPIAVRTEEEQAMDDFWA</sequence>
<evidence type="ECO:0000313" key="3">
    <source>
        <dbReference type="Proteomes" id="UP001276659"/>
    </source>
</evidence>
<feature type="region of interest" description="Disordered" evidence="1">
    <location>
        <begin position="118"/>
        <end position="190"/>
    </location>
</feature>
<reference evidence="2" key="1">
    <citation type="submission" date="2022-11" db="EMBL/GenBank/DDBJ databases">
        <title>Chromosomal genome sequence assembly and mating type (MAT) locus characterization of the leprose asexual lichenized fungus Lepraria neglecta (Nyl.) Erichsen.</title>
        <authorList>
            <person name="Allen J.L."/>
            <person name="Pfeffer B."/>
        </authorList>
    </citation>
    <scope>NUCLEOTIDE SEQUENCE</scope>
    <source>
        <strain evidence="2">Allen 5258</strain>
    </source>
</reference>
<comment type="caution">
    <text evidence="2">The sequence shown here is derived from an EMBL/GenBank/DDBJ whole genome shotgun (WGS) entry which is preliminary data.</text>
</comment>
<name>A0AAD9ZHT9_9LECA</name>
<dbReference type="EMBL" id="JASNWA010000003">
    <property type="protein sequence ID" value="KAK3179010.1"/>
    <property type="molecule type" value="Genomic_DNA"/>
</dbReference>